<protein>
    <submittedName>
        <fullName evidence="1">Uncharacterized protein</fullName>
    </submittedName>
</protein>
<organism evidence="1 2">
    <name type="scientific">Glossina morsitans morsitans</name>
    <name type="common">Savannah tsetse fly</name>
    <dbReference type="NCBI Taxonomy" id="37546"/>
    <lineage>
        <taxon>Eukaryota</taxon>
        <taxon>Metazoa</taxon>
        <taxon>Ecdysozoa</taxon>
        <taxon>Arthropoda</taxon>
        <taxon>Hexapoda</taxon>
        <taxon>Insecta</taxon>
        <taxon>Pterygota</taxon>
        <taxon>Neoptera</taxon>
        <taxon>Endopterygota</taxon>
        <taxon>Diptera</taxon>
        <taxon>Brachycera</taxon>
        <taxon>Muscomorpha</taxon>
        <taxon>Hippoboscoidea</taxon>
        <taxon>Glossinidae</taxon>
        <taxon>Glossina</taxon>
    </lineage>
</organism>
<name>A0A1B0FR45_GLOMM</name>
<proteinExistence type="predicted"/>
<dbReference type="AlphaFoldDB" id="A0A1B0FR45"/>
<evidence type="ECO:0000313" key="1">
    <source>
        <dbReference type="EnsemblMetazoa" id="GMOY006423-PA"/>
    </source>
</evidence>
<dbReference type="EMBL" id="CCAG010018514">
    <property type="status" value="NOT_ANNOTATED_CDS"/>
    <property type="molecule type" value="Genomic_DNA"/>
</dbReference>
<reference evidence="1" key="1">
    <citation type="submission" date="2020-05" db="UniProtKB">
        <authorList>
            <consortium name="EnsemblMetazoa"/>
        </authorList>
    </citation>
    <scope>IDENTIFICATION</scope>
    <source>
        <strain evidence="1">Yale</strain>
    </source>
</reference>
<dbReference type="VEuPathDB" id="VectorBase:GMOY006423"/>
<keyword evidence="2" id="KW-1185">Reference proteome</keyword>
<sequence>MTTRNIGKRLQTTILNLLPCSTYESTHIDEDISVDDKSGKLVCPTKVSCSYGILPSQLSFADSYRTILAQSISSHSSHSSLKPFPLLHKVHARL</sequence>
<dbReference type="EnsemblMetazoa" id="GMOY006423-RA">
    <property type="protein sequence ID" value="GMOY006423-PA"/>
    <property type="gene ID" value="GMOY006423"/>
</dbReference>
<accession>A0A1B0FR45</accession>
<evidence type="ECO:0000313" key="2">
    <source>
        <dbReference type="Proteomes" id="UP000092444"/>
    </source>
</evidence>
<dbReference type="Proteomes" id="UP000092444">
    <property type="component" value="Unassembled WGS sequence"/>
</dbReference>
<dbReference type="STRING" id="37546.A0A1B0FR45"/>